<dbReference type="Proteomes" id="UP000548582">
    <property type="component" value="Unassembled WGS sequence"/>
</dbReference>
<gene>
    <name evidence="1" type="ORF">GWK16_19590</name>
</gene>
<name>A0A848EJ90_9PROT</name>
<dbReference type="RefSeq" id="WP_170055661.1">
    <property type="nucleotide sequence ID" value="NZ_JABBKX010000008.1"/>
</dbReference>
<evidence type="ECO:0000313" key="1">
    <source>
        <dbReference type="EMBL" id="NMJ43460.1"/>
    </source>
</evidence>
<sequence>MPEPDGFYAGYFTSKVGQGFSLLLLTNGILAGVDVAGVTYDGSFQYDPVDGGYPFDVIIRAPANIHLVQGRETGPEGLTYGAKFSLPVDFLSRSYVTIPTAQGPVNARLVKLRDAP</sequence>
<proteinExistence type="predicted"/>
<organism evidence="1 2">
    <name type="scientific">Neoroseomonas marina</name>
    <dbReference type="NCBI Taxonomy" id="1232220"/>
    <lineage>
        <taxon>Bacteria</taxon>
        <taxon>Pseudomonadati</taxon>
        <taxon>Pseudomonadota</taxon>
        <taxon>Alphaproteobacteria</taxon>
        <taxon>Acetobacterales</taxon>
        <taxon>Acetobacteraceae</taxon>
        <taxon>Neoroseomonas</taxon>
    </lineage>
</organism>
<accession>A0A848EJ90</accession>
<evidence type="ECO:0000313" key="2">
    <source>
        <dbReference type="Proteomes" id="UP000548582"/>
    </source>
</evidence>
<protein>
    <submittedName>
        <fullName evidence="1">Uncharacterized protein</fullName>
    </submittedName>
</protein>
<comment type="caution">
    <text evidence="1">The sequence shown here is derived from an EMBL/GenBank/DDBJ whole genome shotgun (WGS) entry which is preliminary data.</text>
</comment>
<dbReference type="AlphaFoldDB" id="A0A848EJ90"/>
<reference evidence="1 2" key="1">
    <citation type="submission" date="2020-03" db="EMBL/GenBank/DDBJ databases">
        <authorList>
            <person name="Sun Q."/>
        </authorList>
    </citation>
    <scope>NUCLEOTIDE SEQUENCE [LARGE SCALE GENOMIC DNA]</scope>
    <source>
        <strain evidence="1 2">JC162</strain>
    </source>
</reference>
<keyword evidence="2" id="KW-1185">Reference proteome</keyword>
<dbReference type="EMBL" id="JABBKX010000008">
    <property type="protein sequence ID" value="NMJ43460.1"/>
    <property type="molecule type" value="Genomic_DNA"/>
</dbReference>